<protein>
    <submittedName>
        <fullName evidence="1">Putative nucleoprotein</fullName>
    </submittedName>
</protein>
<sequence length="433" mass="48538">MVLPNHTTFYPFELDRARSQLRATLRRMAANPGFTAETTVWSRFNNRQQAANHWQKINYLSNCITGNLNILPPDISPAAPSMIYMLSRGEARLMNAPEPGDMAIIIAAGNILMPVEHRLNQDQATTRIKLQLFDFLKVDVATKNEVVFITDEEYTRLKGEGGEWASIPWLPATKEELRVMEQPETFTNTQARNLFTGLMKNRTRHTEFCPQLFYVLVFVSMSKRGTITDAKLDKILAEVQAQIGYGLVMNRELVSKAYKVFSQNMTADHVSEAFTKWSEVMEGLSLRLTITLSQAVGGGLTALSTVKKAMQVYPTFPWKKVAAMFPGEAANLSEGLELVKDDKYYGFKENLGKAAGTNFKNIAYVAKELMLKQGGDDNKALRYYAGWTRNPVAKTQLDDMVAEFDTKIVAEAGAVEDEWLTTVRSRLATSTGV</sequence>
<evidence type="ECO:0000313" key="1">
    <source>
        <dbReference type="EMBL" id="AYP67568.1"/>
    </source>
</evidence>
<proteinExistence type="predicted"/>
<dbReference type="EMBL" id="MK026591">
    <property type="protein sequence ID" value="AYP67568.1"/>
    <property type="molecule type" value="Genomic_RNA"/>
</dbReference>
<dbReference type="Proteomes" id="UP000676737">
    <property type="component" value="Segment"/>
</dbReference>
<keyword evidence="1" id="KW-0946">Virion</keyword>
<reference evidence="1" key="1">
    <citation type="submission" date="2018-10" db="EMBL/GenBank/DDBJ databases">
        <title>Extensive Diversity of RNA Viruses in Australian Ticks.</title>
        <authorList>
            <person name="Harvey E."/>
            <person name="Rose K."/>
            <person name="Eden J.-S."/>
            <person name="Lo N."/>
            <person name="Abeyasuriya T."/>
            <person name="Shi M."/>
            <person name="Doggett S.L."/>
            <person name="Holmes E.C."/>
        </authorList>
    </citation>
    <scope>NUCLEOTIDE SEQUENCE</scope>
</reference>
<dbReference type="KEGG" id="vg:80536092"/>
<dbReference type="RefSeq" id="YP_010798052.1">
    <property type="nucleotide sequence ID" value="NC_076294.1"/>
</dbReference>
<dbReference type="GeneID" id="80536092"/>
<dbReference type="GO" id="GO:0019013">
    <property type="term" value="C:viral nucleocapsid"/>
    <property type="evidence" value="ECO:0007669"/>
    <property type="project" value="UniProtKB-KW"/>
</dbReference>
<keyword evidence="1" id="KW-0543">Viral nucleoprotein</keyword>
<organism evidence="1">
    <name type="scientific">Genoa virus</name>
    <dbReference type="NCBI Taxonomy" id="2485870"/>
    <lineage>
        <taxon>Viruses</taxon>
        <taxon>Riboviria</taxon>
        <taxon>Orthornavirae</taxon>
        <taxon>Negarnaviricota</taxon>
        <taxon>Haploviricotina</taxon>
        <taxon>Monjiviricetes</taxon>
        <taxon>Jingchuvirales</taxon>
        <taxon>Chuviridae</taxon>
        <taxon>Mivirus</taxon>
        <taxon>Mivirus genovaense</taxon>
    </lineage>
</organism>
<keyword evidence="2" id="KW-1185">Reference proteome</keyword>
<name>A0A3G3BTQ4_9VIRU</name>
<accession>A0A3G3BTQ4</accession>
<evidence type="ECO:0000313" key="2">
    <source>
        <dbReference type="Proteomes" id="UP000676737"/>
    </source>
</evidence>